<evidence type="ECO:0000256" key="8">
    <source>
        <dbReference type="ARBA" id="ARBA00029886"/>
    </source>
</evidence>
<dbReference type="GO" id="GO:0006421">
    <property type="term" value="P:asparaginyl-tRNA aminoacylation"/>
    <property type="evidence" value="ECO:0007669"/>
    <property type="project" value="InterPro"/>
</dbReference>
<protein>
    <recommendedName>
        <fullName evidence="9">Asparagine--tRNA ligase, mitochondrial</fullName>
        <ecNumber evidence="2">6.1.1.22</ecNumber>
    </recommendedName>
    <alternativeName>
        <fullName evidence="8">Asparaginyl-tRNA synthetase</fullName>
    </alternativeName>
</protein>
<dbReference type="EMBL" id="KB468113">
    <property type="protein sequence ID" value="PCH41688.1"/>
    <property type="molecule type" value="Genomic_DNA"/>
</dbReference>
<keyword evidence="3" id="KW-0436">Ligase</keyword>
<dbReference type="Pfam" id="PF00152">
    <property type="entry name" value="tRNA-synt_2"/>
    <property type="match status" value="1"/>
</dbReference>
<dbReference type="PROSITE" id="PS50862">
    <property type="entry name" value="AA_TRNA_LIGASE_II"/>
    <property type="match status" value="1"/>
</dbReference>
<evidence type="ECO:0000259" key="10">
    <source>
        <dbReference type="PROSITE" id="PS50862"/>
    </source>
</evidence>
<feature type="non-terminal residue" evidence="11">
    <location>
        <position position="430"/>
    </location>
</feature>
<dbReference type="GO" id="GO:0005739">
    <property type="term" value="C:mitochondrion"/>
    <property type="evidence" value="ECO:0007669"/>
    <property type="project" value="TreeGrafter"/>
</dbReference>
<evidence type="ECO:0000256" key="3">
    <source>
        <dbReference type="ARBA" id="ARBA00022598"/>
    </source>
</evidence>
<dbReference type="Pfam" id="PF01336">
    <property type="entry name" value="tRNA_anti-codon"/>
    <property type="match status" value="1"/>
</dbReference>
<dbReference type="FunFam" id="3.30.930.10:FF:000016">
    <property type="entry name" value="Asparagine--tRNA ligase"/>
    <property type="match status" value="1"/>
</dbReference>
<dbReference type="InterPro" id="IPR012340">
    <property type="entry name" value="NA-bd_OB-fold"/>
</dbReference>
<feature type="non-terminal residue" evidence="11">
    <location>
        <position position="1"/>
    </location>
</feature>
<dbReference type="OrthoDB" id="1931232at2759"/>
<keyword evidence="7 11" id="KW-0030">Aminoacyl-tRNA synthetase</keyword>
<keyword evidence="5" id="KW-0067">ATP-binding</keyword>
<dbReference type="OMA" id="PEMAFYD"/>
<accession>A0A2H3JV14</accession>
<keyword evidence="6" id="KW-0648">Protein biosynthesis</keyword>
<dbReference type="NCBIfam" id="TIGR00457">
    <property type="entry name" value="asnS"/>
    <property type="match status" value="1"/>
</dbReference>
<evidence type="ECO:0000256" key="6">
    <source>
        <dbReference type="ARBA" id="ARBA00022917"/>
    </source>
</evidence>
<dbReference type="InterPro" id="IPR004365">
    <property type="entry name" value="NA-bd_OB_tRNA"/>
</dbReference>
<feature type="domain" description="Aminoacyl-transfer RNA synthetases class-II family profile" evidence="10">
    <location>
        <begin position="118"/>
        <end position="428"/>
    </location>
</feature>
<dbReference type="InterPro" id="IPR002312">
    <property type="entry name" value="Asp/Asn-tRNA-synth_IIb"/>
</dbReference>
<dbReference type="NCBIfam" id="NF003037">
    <property type="entry name" value="PRK03932.1"/>
    <property type="match status" value="1"/>
</dbReference>
<dbReference type="GO" id="GO:0004816">
    <property type="term" value="F:asparagine-tRNA ligase activity"/>
    <property type="evidence" value="ECO:0007669"/>
    <property type="project" value="UniProtKB-EC"/>
</dbReference>
<dbReference type="InterPro" id="IPR004522">
    <property type="entry name" value="Asn-tRNA-ligase"/>
</dbReference>
<dbReference type="Gene3D" id="3.30.930.10">
    <property type="entry name" value="Bira Bifunctional Protein, Domain 2"/>
    <property type="match status" value="1"/>
</dbReference>
<comment type="similarity">
    <text evidence="1">Belongs to the class-II aminoacyl-tRNA synthetase family.</text>
</comment>
<dbReference type="InterPro" id="IPR045864">
    <property type="entry name" value="aa-tRNA-synth_II/BPL/LPL"/>
</dbReference>
<name>A0A2H3JV14_WOLCO</name>
<evidence type="ECO:0000313" key="11">
    <source>
        <dbReference type="EMBL" id="PCH41688.1"/>
    </source>
</evidence>
<dbReference type="SUPFAM" id="SSF50249">
    <property type="entry name" value="Nucleic acid-binding proteins"/>
    <property type="match status" value="1"/>
</dbReference>
<dbReference type="SUPFAM" id="SSF55681">
    <property type="entry name" value="Class II aaRS and biotin synthetases"/>
    <property type="match status" value="1"/>
</dbReference>
<dbReference type="PANTHER" id="PTHR22594:SF34">
    <property type="entry name" value="ASPARAGINE--TRNA LIGASE, MITOCHONDRIAL-RELATED"/>
    <property type="match status" value="1"/>
</dbReference>
<dbReference type="Gene3D" id="2.40.50.140">
    <property type="entry name" value="Nucleic acid-binding proteins"/>
    <property type="match status" value="1"/>
</dbReference>
<proteinExistence type="inferred from homology"/>
<dbReference type="InterPro" id="IPR004364">
    <property type="entry name" value="Aa-tRNA-synt_II"/>
</dbReference>
<dbReference type="CDD" id="cd00776">
    <property type="entry name" value="AsxRS_core"/>
    <property type="match status" value="1"/>
</dbReference>
<evidence type="ECO:0000256" key="5">
    <source>
        <dbReference type="ARBA" id="ARBA00022840"/>
    </source>
</evidence>
<dbReference type="Proteomes" id="UP000218811">
    <property type="component" value="Unassembled WGS sequence"/>
</dbReference>
<dbReference type="InterPro" id="IPR006195">
    <property type="entry name" value="aa-tRNA-synth_II"/>
</dbReference>
<evidence type="ECO:0000256" key="4">
    <source>
        <dbReference type="ARBA" id="ARBA00022741"/>
    </source>
</evidence>
<dbReference type="AlphaFoldDB" id="A0A2H3JV14"/>
<evidence type="ECO:0000256" key="9">
    <source>
        <dbReference type="ARBA" id="ARBA00068798"/>
    </source>
</evidence>
<dbReference type="CDD" id="cd04318">
    <property type="entry name" value="EcAsnRS_like_N"/>
    <property type="match status" value="1"/>
</dbReference>
<dbReference type="GO" id="GO:0003676">
    <property type="term" value="F:nucleic acid binding"/>
    <property type="evidence" value="ECO:0007669"/>
    <property type="project" value="InterPro"/>
</dbReference>
<evidence type="ECO:0000313" key="12">
    <source>
        <dbReference type="Proteomes" id="UP000218811"/>
    </source>
</evidence>
<dbReference type="STRING" id="742152.A0A2H3JV14"/>
<dbReference type="GO" id="GO:0005524">
    <property type="term" value="F:ATP binding"/>
    <property type="evidence" value="ECO:0007669"/>
    <property type="project" value="UniProtKB-KW"/>
</dbReference>
<dbReference type="EC" id="6.1.1.22" evidence="2"/>
<evidence type="ECO:0000256" key="1">
    <source>
        <dbReference type="ARBA" id="ARBA00008226"/>
    </source>
</evidence>
<dbReference type="PANTHER" id="PTHR22594">
    <property type="entry name" value="ASPARTYL/LYSYL-TRNA SYNTHETASE"/>
    <property type="match status" value="1"/>
</dbReference>
<dbReference type="PRINTS" id="PR01042">
    <property type="entry name" value="TRNASYNTHASP"/>
</dbReference>
<evidence type="ECO:0000256" key="7">
    <source>
        <dbReference type="ARBA" id="ARBA00023146"/>
    </source>
</evidence>
<keyword evidence="4" id="KW-0547">Nucleotide-binding</keyword>
<evidence type="ECO:0000256" key="2">
    <source>
        <dbReference type="ARBA" id="ARBA00012816"/>
    </source>
</evidence>
<sequence>STTVTVNGWVKSVRRQKNIAFAVISDGSSEQGLQAVFADVTLAKSFTNGASVRLGGQLADSPGRGQDTELKVESVEVLGECDPEVQTTYPIQKQSLTAEYLREHCHLRARTESISSMLRLRNTVSMSIHQFFQSAGFLSVHAPILTSNDCEGAGETFRIAPTSRDLSTQCAAENDEFFGHPAYLTVSSQLHLEALAAAVSRVYSLSPCFRAERSQTSRHLSEFWMLEAEWAFTQSVDDVCQVVEQAIKFIIDRTVATSLTEDAEHLVEAMERPAWTRIKYNDAVNELAAHQTATKQFVYKPEWGKPLQSEHERWLADELVRGPVFVTDYPSALKPFYMRLNDDGRTVACFDLLMPRLGELVGGSLREERTNLLIANLEKHNLSLQEYGWYVDLRRFGGAPHGGFGLGFERLISWIGRIENVRECIAMPRW</sequence>
<gene>
    <name evidence="11" type="ORF">WOLCODRAFT_50786</name>
</gene>
<keyword evidence="12" id="KW-1185">Reference proteome</keyword>
<organism evidence="11 12">
    <name type="scientific">Wolfiporia cocos (strain MD-104)</name>
    <name type="common">Brown rot fungus</name>
    <dbReference type="NCBI Taxonomy" id="742152"/>
    <lineage>
        <taxon>Eukaryota</taxon>
        <taxon>Fungi</taxon>
        <taxon>Dikarya</taxon>
        <taxon>Basidiomycota</taxon>
        <taxon>Agaricomycotina</taxon>
        <taxon>Agaricomycetes</taxon>
        <taxon>Polyporales</taxon>
        <taxon>Phaeolaceae</taxon>
        <taxon>Wolfiporia</taxon>
    </lineage>
</organism>
<reference evidence="11 12" key="1">
    <citation type="journal article" date="2012" name="Science">
        <title>The Paleozoic origin of enzymatic lignin decomposition reconstructed from 31 fungal genomes.</title>
        <authorList>
            <person name="Floudas D."/>
            <person name="Binder M."/>
            <person name="Riley R."/>
            <person name="Barry K."/>
            <person name="Blanchette R.A."/>
            <person name="Henrissat B."/>
            <person name="Martinez A.T."/>
            <person name="Otillar R."/>
            <person name="Spatafora J.W."/>
            <person name="Yadav J.S."/>
            <person name="Aerts A."/>
            <person name="Benoit I."/>
            <person name="Boyd A."/>
            <person name="Carlson A."/>
            <person name="Copeland A."/>
            <person name="Coutinho P.M."/>
            <person name="de Vries R.P."/>
            <person name="Ferreira P."/>
            <person name="Findley K."/>
            <person name="Foster B."/>
            <person name="Gaskell J."/>
            <person name="Glotzer D."/>
            <person name="Gorecki P."/>
            <person name="Heitman J."/>
            <person name="Hesse C."/>
            <person name="Hori C."/>
            <person name="Igarashi K."/>
            <person name="Jurgens J.A."/>
            <person name="Kallen N."/>
            <person name="Kersten P."/>
            <person name="Kohler A."/>
            <person name="Kuees U."/>
            <person name="Kumar T.K.A."/>
            <person name="Kuo A."/>
            <person name="LaButti K."/>
            <person name="Larrondo L.F."/>
            <person name="Lindquist E."/>
            <person name="Ling A."/>
            <person name="Lombard V."/>
            <person name="Lucas S."/>
            <person name="Lundell T."/>
            <person name="Martin R."/>
            <person name="McLaughlin D.J."/>
            <person name="Morgenstern I."/>
            <person name="Morin E."/>
            <person name="Murat C."/>
            <person name="Nagy L.G."/>
            <person name="Nolan M."/>
            <person name="Ohm R.A."/>
            <person name="Patyshakuliyeva A."/>
            <person name="Rokas A."/>
            <person name="Ruiz-Duenas F.J."/>
            <person name="Sabat G."/>
            <person name="Salamov A."/>
            <person name="Samejima M."/>
            <person name="Schmutz J."/>
            <person name="Slot J.C."/>
            <person name="St John F."/>
            <person name="Stenlid J."/>
            <person name="Sun H."/>
            <person name="Sun S."/>
            <person name="Syed K."/>
            <person name="Tsang A."/>
            <person name="Wiebenga A."/>
            <person name="Young D."/>
            <person name="Pisabarro A."/>
            <person name="Eastwood D.C."/>
            <person name="Martin F."/>
            <person name="Cullen D."/>
            <person name="Grigoriev I.V."/>
            <person name="Hibbett D.S."/>
        </authorList>
    </citation>
    <scope>NUCLEOTIDE SEQUENCE [LARGE SCALE GENOMIC DNA]</scope>
    <source>
        <strain evidence="11 12">MD-104</strain>
    </source>
</reference>